<dbReference type="Gene3D" id="3.90.1170.50">
    <property type="entry name" value="Aldehyde oxidase/xanthine dehydrogenase, a/b hammerhead"/>
    <property type="match status" value="1"/>
</dbReference>
<gene>
    <name evidence="2" type="ORF">GLS40_05850</name>
</gene>
<dbReference type="Pfam" id="PF20256">
    <property type="entry name" value="MoCoBD_2"/>
    <property type="match status" value="2"/>
</dbReference>
<dbReference type="SUPFAM" id="SSF56003">
    <property type="entry name" value="Molybdenum cofactor-binding domain"/>
    <property type="match status" value="2"/>
</dbReference>
<sequence length="715" mass="75991">MTGTINLSRRTFLGTAAAAFVVELRMTGSVAAQGTPQPQILNPFISIEQDGSVRLVAPAFDMGQGSHTSLAMILCDELGARWEDVRVEGPGINSAFIVPGVGEQATHGSFMVRSWHDPLRKAAASARIKLVRAAAARWQVPEASCTVADGRVVSGNNHAGFADLAADAAVFPDIEDPEVLGTRKLVGQPVARIDIPAKVDGRAMFGLDVRLPNMAYAAIRQAPVFGSALEGVDETSLSPDVLALVKLPDAVIAVADTFWKAKSALEDLDIRFSSSENDTATSADLRADRVANLDRGEFATPILSGDPLSILSAAQGSADKSVITAEYDTPYLAHMSMEPMNCTVHISGNRCEIWVPTQGLSATMQAAVTVTGFSEENIIIHPTMPGGGFGRKYETDFVVQAIRAAMAVDRPVQLIWTREQDVQHDFYRPAMTARMSAALSKDGKLEAFVMRKSGPSILEHTLGFPLIEGSDPIAWLGFGTQTGSAPGQLQQYDVADVAGEFAFTPTFVPVGYWRSVGASENGFFIESFIDELAHSAGTDPYEFRRNLLRSSPRALAVLEKAATEAKWGQSLPNGHFQGIALTDVVGSLVAQVIEISVPDGKLAVNRVTVAIDCGRAVNPDSVIAQMQGGIVMGLSAAINERIDIEDGRTTQSNFYDYEVAGLAATPEIDVHIIESGEALGGVGEAAIPAVAPALANAIFAATGKRIRSLPLLDHL</sequence>
<dbReference type="InterPro" id="IPR037165">
    <property type="entry name" value="AldOxase/xan_DH_Mopterin-bd_sf"/>
</dbReference>
<dbReference type="Proteomes" id="UP000443843">
    <property type="component" value="Unassembled WGS sequence"/>
</dbReference>
<dbReference type="GO" id="GO:0016491">
    <property type="term" value="F:oxidoreductase activity"/>
    <property type="evidence" value="ECO:0007669"/>
    <property type="project" value="InterPro"/>
</dbReference>
<evidence type="ECO:0000259" key="1">
    <source>
        <dbReference type="SMART" id="SM01008"/>
    </source>
</evidence>
<keyword evidence="3" id="KW-1185">Reference proteome</keyword>
<evidence type="ECO:0000313" key="3">
    <source>
        <dbReference type="Proteomes" id="UP000443843"/>
    </source>
</evidence>
<comment type="caution">
    <text evidence="2">The sequence shown here is derived from an EMBL/GenBank/DDBJ whole genome shotgun (WGS) entry which is preliminary data.</text>
</comment>
<name>A0A844WD18_9RHOB</name>
<reference evidence="2 3" key="1">
    <citation type="submission" date="2019-11" db="EMBL/GenBank/DDBJ databases">
        <title>Pseudooceanicola pacifica sp. nov., isolated from deep-sea sediment of the Pacific Ocean.</title>
        <authorList>
            <person name="Lyu L."/>
        </authorList>
    </citation>
    <scope>NUCLEOTIDE SEQUENCE [LARGE SCALE GENOMIC DNA]</scope>
    <source>
        <strain evidence="2 3">216_PA32_1</strain>
    </source>
</reference>
<evidence type="ECO:0000313" key="2">
    <source>
        <dbReference type="EMBL" id="MWB77540.1"/>
    </source>
</evidence>
<dbReference type="InterPro" id="IPR012368">
    <property type="entry name" value="OxRdtase_Mopterin-bd_su_IorB"/>
</dbReference>
<feature type="domain" description="Aldehyde oxidase/xanthine dehydrogenase a/b hammerhead" evidence="1">
    <location>
        <begin position="200"/>
        <end position="276"/>
    </location>
</feature>
<dbReference type="Gene3D" id="3.30.365.10">
    <property type="entry name" value="Aldehyde oxidase/xanthine dehydrogenase, molybdopterin binding domain"/>
    <property type="match status" value="4"/>
</dbReference>
<dbReference type="InterPro" id="IPR006311">
    <property type="entry name" value="TAT_signal"/>
</dbReference>
<protein>
    <submittedName>
        <fullName evidence="2">Molybdopterin-dependent oxidoreductase</fullName>
    </submittedName>
</protein>
<dbReference type="PANTHER" id="PTHR47495">
    <property type="entry name" value="ALDEHYDE DEHYDROGENASE"/>
    <property type="match status" value="1"/>
</dbReference>
<organism evidence="2 3">
    <name type="scientific">Pseudooceanicola pacificus</name>
    <dbReference type="NCBI Taxonomy" id="2676438"/>
    <lineage>
        <taxon>Bacteria</taxon>
        <taxon>Pseudomonadati</taxon>
        <taxon>Pseudomonadota</taxon>
        <taxon>Alphaproteobacteria</taxon>
        <taxon>Rhodobacterales</taxon>
        <taxon>Paracoccaceae</taxon>
        <taxon>Pseudooceanicola</taxon>
    </lineage>
</organism>
<dbReference type="Pfam" id="PF02738">
    <property type="entry name" value="MoCoBD_1"/>
    <property type="match status" value="1"/>
</dbReference>
<dbReference type="AlphaFoldDB" id="A0A844WD18"/>
<dbReference type="PIRSF" id="PIRSF036389">
    <property type="entry name" value="IOR_B"/>
    <property type="match status" value="1"/>
</dbReference>
<dbReference type="InterPro" id="IPR008274">
    <property type="entry name" value="AldOxase/xan_DH_MoCoBD1"/>
</dbReference>
<proteinExistence type="predicted"/>
<dbReference type="InterPro" id="IPR052516">
    <property type="entry name" value="N-heterocyclic_Hydroxylase"/>
</dbReference>
<dbReference type="PANTHER" id="PTHR47495:SF2">
    <property type="entry name" value="ALDEHYDE DEHYDROGENASE"/>
    <property type="match status" value="1"/>
</dbReference>
<dbReference type="SMART" id="SM01008">
    <property type="entry name" value="Ald_Xan_dh_C"/>
    <property type="match status" value="1"/>
</dbReference>
<dbReference type="EMBL" id="WNXQ01000003">
    <property type="protein sequence ID" value="MWB77540.1"/>
    <property type="molecule type" value="Genomic_DNA"/>
</dbReference>
<dbReference type="RefSeq" id="WP_160381818.1">
    <property type="nucleotide sequence ID" value="NZ_WNXQ01000003.1"/>
</dbReference>
<dbReference type="PROSITE" id="PS51318">
    <property type="entry name" value="TAT"/>
    <property type="match status" value="1"/>
</dbReference>
<dbReference type="InterPro" id="IPR046867">
    <property type="entry name" value="AldOxase/xan_DH_MoCoBD2"/>
</dbReference>
<dbReference type="InterPro" id="IPR000674">
    <property type="entry name" value="Ald_Oxase/Xan_DH_a/b"/>
</dbReference>
<accession>A0A844WD18</accession>